<dbReference type="SUPFAM" id="SSF53756">
    <property type="entry name" value="UDP-Glycosyltransferase/glycogen phosphorylase"/>
    <property type="match status" value="1"/>
</dbReference>
<dbReference type="CDD" id="cd03801">
    <property type="entry name" value="GT4_PimA-like"/>
    <property type="match status" value="1"/>
</dbReference>
<dbReference type="AlphaFoldDB" id="A0A0F5YJC8"/>
<accession>A0A0F5YJC8</accession>
<dbReference type="Pfam" id="PF00534">
    <property type="entry name" value="Glycos_transf_1"/>
    <property type="match status" value="1"/>
</dbReference>
<dbReference type="RefSeq" id="WP_046277849.1">
    <property type="nucleotide sequence ID" value="NZ_LATL02000069.1"/>
</dbReference>
<dbReference type="EMBL" id="LATL02000069">
    <property type="protein sequence ID" value="KKD38747.1"/>
    <property type="molecule type" value="Genomic_DNA"/>
</dbReference>
<dbReference type="InterPro" id="IPR029044">
    <property type="entry name" value="Nucleotide-diphossugar_trans"/>
</dbReference>
<dbReference type="PANTHER" id="PTHR43685:SF11">
    <property type="entry name" value="GLYCOSYLTRANSFERASE TAGX-RELATED"/>
    <property type="match status" value="1"/>
</dbReference>
<feature type="domain" description="Glycosyltransferase 2-like" evidence="2">
    <location>
        <begin position="11"/>
        <end position="111"/>
    </location>
</feature>
<feature type="domain" description="Glycosyltransferase 2-like" evidence="2">
    <location>
        <begin position="334"/>
        <end position="490"/>
    </location>
</feature>
<dbReference type="Gene3D" id="3.40.50.2000">
    <property type="entry name" value="Glycogen Phosphorylase B"/>
    <property type="match status" value="2"/>
</dbReference>
<evidence type="ECO:0000259" key="1">
    <source>
        <dbReference type="Pfam" id="PF00534"/>
    </source>
</evidence>
<dbReference type="Gene3D" id="3.90.550.10">
    <property type="entry name" value="Spore Coat Polysaccharide Biosynthesis Protein SpsA, Chain A"/>
    <property type="match status" value="2"/>
</dbReference>
<evidence type="ECO:0000313" key="4">
    <source>
        <dbReference type="Proteomes" id="UP000033607"/>
    </source>
</evidence>
<evidence type="ECO:0000313" key="3">
    <source>
        <dbReference type="EMBL" id="KKD38747.1"/>
    </source>
</evidence>
<sequence length="1161" mass="133612">MSTVMETPLVSVIIPVYNGSRYLSQAVESVLSQTDCHFEVIVVDDGSTDNTSEILQHYSDRIRYFFQKNQGVAAARNRGIQEAKAEFIALLDQDDIFIPHKLAEQIACFETFSEVGFVNSGWRLIDREGNPISDIEPWHNLPNLDLQTLIIHSPILPSSMMFRRTWWEKVGGFDSRFNGVDDAEFVWRLAVAGCQAIWLQKVTVGYRQHEQTVSNQKAVERAETLIAAQNYFFSQSHLSDAVRQLEKPARYQELTWLAWHLYSTKNYQNMAEYLHKSLAYTPDNIPITISDWIKRFTGHCNAYGEQFNLESFRKLPQWQQLISSLLPSPPPKVSVIIPAYNCEQYIEQAVKSVLEQTYTDYELIVIDDGSTDNTKQILSAYLDVIRYIYQPNQGAAKARNHGCKLAKGQFLAFLDGDDFFTPNKLAEQVNFFEQDSTIDLVQSGWMMVNKTGKNLADITPWKDAPKLNLETWVLHKCVRPSALIMRKICWEKVGGFDHRYPPTEDLDFVLRLALMGCKAVWLKAIHAGYRQHDSNLMSGGERVIKNTELLMNQFFNRREIPENIQQLKQKEHYQRWVWLAWRMYRDGYSTLMTDCFKKSLNYTSDFKANILTHWIKAFSNISAEYGEPFDAHKLMQSPEWQQAVTYLMSKTSFENSQNLSRKQHILLMNTDDPGIGGLAQYDHLIMCQLAKLGYRVTAIRPQHSSPLVEQEQQLGIQQYWLEYSTSQDLSRILRNTKDAEEIYAKFQPDFIIFSDGWPFSHFAAKQVAIQQNIPYMIALGLATPEHKDFTMGDNIPYVEGVLYQYGLAKAVNVAAKEHLNILHEQFKLHKNKGNVIYYGRSEKYFSPPNPSTRQRLRQEIGIPDDGIMCFTSARLAPIKGHRYQLEAIAQLKQTSIWNKLYFVWAGTGQGSDHNLEPELQEKVQQLGVSNQVKFLGQRWDIPDWLEACDIFILTSLAEAAPSFAVMEAMAKGVPIIASAAGGIPEGLGDTGKLLPDPNFYPEDTVKVLVETLKEWAINPEIRQKKAIAAKQRAEQLFKEERMLKETLEVIEQALSDDSNNDFADLPYVKKGVKNLNQRLEYAGQVWNAWNAYRQGNEEQMKRYLQQALKCSPFSFSTEILLDWIDDFSRLFQQKGEQFDIEDLSQCYAWKNIVENDLRIPR</sequence>
<reference evidence="3 4" key="1">
    <citation type="submission" date="2015-06" db="EMBL/GenBank/DDBJ databases">
        <title>Draft genome assembly of filamentous brackish cyanobacterium Limnoraphis robusta strain CS-951.</title>
        <authorList>
            <person name="Willis A."/>
            <person name="Parks M."/>
            <person name="Burford M.A."/>
        </authorList>
    </citation>
    <scope>NUCLEOTIDE SEQUENCE [LARGE SCALE GENOMIC DNA]</scope>
    <source>
        <strain evidence="3 4">CS-951</strain>
    </source>
</reference>
<dbReference type="PATRIC" id="fig|1637645.4.peg.1338"/>
<dbReference type="Pfam" id="PF00535">
    <property type="entry name" value="Glycos_transf_2"/>
    <property type="match status" value="2"/>
</dbReference>
<dbReference type="OrthoDB" id="440227at2"/>
<dbReference type="SUPFAM" id="SSF53448">
    <property type="entry name" value="Nucleotide-diphospho-sugar transferases"/>
    <property type="match status" value="2"/>
</dbReference>
<keyword evidence="3" id="KW-0808">Transferase</keyword>
<gene>
    <name evidence="3" type="ORF">WN50_07230</name>
</gene>
<dbReference type="InterPro" id="IPR050834">
    <property type="entry name" value="Glycosyltransf_2"/>
</dbReference>
<dbReference type="InterPro" id="IPR001296">
    <property type="entry name" value="Glyco_trans_1"/>
</dbReference>
<protein>
    <submittedName>
        <fullName evidence="3">Glycosyl transferase</fullName>
    </submittedName>
</protein>
<name>A0A0F5YJC8_9CYAN</name>
<evidence type="ECO:0000259" key="2">
    <source>
        <dbReference type="Pfam" id="PF00535"/>
    </source>
</evidence>
<dbReference type="GO" id="GO:0016757">
    <property type="term" value="F:glycosyltransferase activity"/>
    <property type="evidence" value="ECO:0007669"/>
    <property type="project" value="InterPro"/>
</dbReference>
<comment type="caution">
    <text evidence="3">The sequence shown here is derived from an EMBL/GenBank/DDBJ whole genome shotgun (WGS) entry which is preliminary data.</text>
</comment>
<proteinExistence type="predicted"/>
<organism evidence="3 4">
    <name type="scientific">Limnoraphis robusta CS-951</name>
    <dbReference type="NCBI Taxonomy" id="1637645"/>
    <lineage>
        <taxon>Bacteria</taxon>
        <taxon>Bacillati</taxon>
        <taxon>Cyanobacteriota</taxon>
        <taxon>Cyanophyceae</taxon>
        <taxon>Oscillatoriophycideae</taxon>
        <taxon>Oscillatoriales</taxon>
        <taxon>Sirenicapillariaceae</taxon>
        <taxon>Limnoraphis</taxon>
    </lineage>
</organism>
<feature type="domain" description="Glycosyl transferase family 1" evidence="1">
    <location>
        <begin position="853"/>
        <end position="1031"/>
    </location>
</feature>
<dbReference type="Proteomes" id="UP000033607">
    <property type="component" value="Unassembled WGS sequence"/>
</dbReference>
<dbReference type="PANTHER" id="PTHR43685">
    <property type="entry name" value="GLYCOSYLTRANSFERASE"/>
    <property type="match status" value="1"/>
</dbReference>
<dbReference type="InterPro" id="IPR001173">
    <property type="entry name" value="Glyco_trans_2-like"/>
</dbReference>